<keyword evidence="2" id="KW-1185">Reference proteome</keyword>
<dbReference type="Proteomes" id="UP001497453">
    <property type="component" value="Chromosome 7"/>
</dbReference>
<accession>A0ABP1DWF8</accession>
<reference evidence="2" key="1">
    <citation type="submission" date="2024-04" db="EMBL/GenBank/DDBJ databases">
        <authorList>
            <person name="Shaw F."/>
            <person name="Minotto A."/>
        </authorList>
    </citation>
    <scope>NUCLEOTIDE SEQUENCE [LARGE SCALE GENOMIC DNA]</scope>
</reference>
<organism evidence="1 2">
    <name type="scientific">Somion occarium</name>
    <dbReference type="NCBI Taxonomy" id="3059160"/>
    <lineage>
        <taxon>Eukaryota</taxon>
        <taxon>Fungi</taxon>
        <taxon>Dikarya</taxon>
        <taxon>Basidiomycota</taxon>
        <taxon>Agaricomycotina</taxon>
        <taxon>Agaricomycetes</taxon>
        <taxon>Polyporales</taxon>
        <taxon>Cerrenaceae</taxon>
        <taxon>Somion</taxon>
    </lineage>
</organism>
<dbReference type="EMBL" id="OZ037950">
    <property type="protein sequence ID" value="CAL1712136.1"/>
    <property type="molecule type" value="Genomic_DNA"/>
</dbReference>
<evidence type="ECO:0000313" key="2">
    <source>
        <dbReference type="Proteomes" id="UP001497453"/>
    </source>
</evidence>
<name>A0ABP1DWF8_9APHY</name>
<proteinExistence type="predicted"/>
<dbReference type="InterPro" id="IPR032675">
    <property type="entry name" value="LRR_dom_sf"/>
</dbReference>
<dbReference type="Gene3D" id="3.80.10.10">
    <property type="entry name" value="Ribonuclease Inhibitor"/>
    <property type="match status" value="1"/>
</dbReference>
<sequence length="555" mass="62935">MHRIFYVSEILDNVFHRLEYRDVEVGKQTLAGLARTCRAFENVALGVLWEEQAGLVPLARCLGDAVQERWKPGLSPSDGLTGSRRQNEKKILYCRRLPTVSEWKRMHRYAKLVKTFRDFGIPYPGQDQAIDTSILLAIFYHCPGRLSLFSNLRELNWPLLGVGKDDIPFVTRFFGPKLEQVNFIGRGDMELDLPIMDHLLSCPLLTTVSLCCRSRPVVTLPIRDLLTTSFRLRYFFCKTPLDSVHVQALAALPSLQVVDIHLSDTAELPPLLLAQCDHAFPALRSLTLHVRDVVEATRFIELSPLPRLTDLSLAIRDQSFPSSPTLIQTLGEVMARQFSTTTYETFEISSQCPMRLPWDASKAIQPFMLQPFLKFQAMSSFKLDAQWCYDLDDAFMDVVASAWRQLHSLRLDPNGSWPSHRVCKLTITGLLPLVQRCPCISDIEGHFEGRVPEMSDTDRPGNGYEAQDVMSINVGDAEVPNTRAVAAFLSDVFPQLDFIFCWEDEETNRHAGRWGKVVDLAKSYIMVRQQMKTWYEKDEAGSETHGSETDTSGIS</sequence>
<evidence type="ECO:0008006" key="3">
    <source>
        <dbReference type="Google" id="ProtNLM"/>
    </source>
</evidence>
<evidence type="ECO:0000313" key="1">
    <source>
        <dbReference type="EMBL" id="CAL1712136.1"/>
    </source>
</evidence>
<gene>
    <name evidence="1" type="ORF">GFSPODELE1_LOCUS8686</name>
</gene>
<protein>
    <recommendedName>
        <fullName evidence="3">F-box domain-containing protein</fullName>
    </recommendedName>
</protein>